<accession>A0A2P2MZ06</accession>
<proteinExistence type="predicted"/>
<feature type="compositionally biased region" description="Basic residues" evidence="1">
    <location>
        <begin position="7"/>
        <end position="18"/>
    </location>
</feature>
<dbReference type="EMBL" id="GGEC01054942">
    <property type="protein sequence ID" value="MBX35426.1"/>
    <property type="molecule type" value="Transcribed_RNA"/>
</dbReference>
<evidence type="ECO:0000313" key="2">
    <source>
        <dbReference type="EMBL" id="MBX35426.1"/>
    </source>
</evidence>
<reference evidence="2" key="1">
    <citation type="submission" date="2018-02" db="EMBL/GenBank/DDBJ databases">
        <title>Rhizophora mucronata_Transcriptome.</title>
        <authorList>
            <person name="Meera S.P."/>
            <person name="Sreeshan A."/>
            <person name="Augustine A."/>
        </authorList>
    </citation>
    <scope>NUCLEOTIDE SEQUENCE</scope>
    <source>
        <tissue evidence="2">Leaf</tissue>
    </source>
</reference>
<evidence type="ECO:0000256" key="1">
    <source>
        <dbReference type="SAM" id="MobiDB-lite"/>
    </source>
</evidence>
<dbReference type="AlphaFoldDB" id="A0A2P2MZ06"/>
<sequence length="87" mass="9827">MLMYLNRSRKPGHPRKSSMQRIKESSPSWRVNSAMWRAEAPKNVPTSIITLGLTFCMRCSKTAPYEPHPLTLLPRRRGVTCAGGKLS</sequence>
<name>A0A2P2MZ06_RHIMU</name>
<organism evidence="2">
    <name type="scientific">Rhizophora mucronata</name>
    <name type="common">Asiatic mangrove</name>
    <dbReference type="NCBI Taxonomy" id="61149"/>
    <lineage>
        <taxon>Eukaryota</taxon>
        <taxon>Viridiplantae</taxon>
        <taxon>Streptophyta</taxon>
        <taxon>Embryophyta</taxon>
        <taxon>Tracheophyta</taxon>
        <taxon>Spermatophyta</taxon>
        <taxon>Magnoliopsida</taxon>
        <taxon>eudicotyledons</taxon>
        <taxon>Gunneridae</taxon>
        <taxon>Pentapetalae</taxon>
        <taxon>rosids</taxon>
        <taxon>fabids</taxon>
        <taxon>Malpighiales</taxon>
        <taxon>Rhizophoraceae</taxon>
        <taxon>Rhizophora</taxon>
    </lineage>
</organism>
<feature type="region of interest" description="Disordered" evidence="1">
    <location>
        <begin position="1"/>
        <end position="24"/>
    </location>
</feature>
<protein>
    <submittedName>
        <fullName evidence="2">Uncharacterized protein</fullName>
    </submittedName>
</protein>